<evidence type="ECO:0000313" key="2">
    <source>
        <dbReference type="EMBL" id="CAD9006209.1"/>
    </source>
</evidence>
<feature type="compositionally biased region" description="Basic and acidic residues" evidence="1">
    <location>
        <begin position="61"/>
        <end position="71"/>
    </location>
</feature>
<feature type="region of interest" description="Disordered" evidence="1">
    <location>
        <begin position="1"/>
        <end position="95"/>
    </location>
</feature>
<reference evidence="2" key="1">
    <citation type="submission" date="2021-01" db="EMBL/GenBank/DDBJ databases">
        <authorList>
            <person name="Corre E."/>
            <person name="Pelletier E."/>
            <person name="Niang G."/>
            <person name="Scheremetjew M."/>
            <person name="Finn R."/>
            <person name="Kale V."/>
            <person name="Holt S."/>
            <person name="Cochrane G."/>
            <person name="Meng A."/>
            <person name="Brown T."/>
            <person name="Cohen L."/>
        </authorList>
    </citation>
    <scope>NUCLEOTIDE SEQUENCE</scope>
    <source>
        <strain evidence="2">NIES-381</strain>
    </source>
</reference>
<protein>
    <submittedName>
        <fullName evidence="2">Uncharacterized protein</fullName>
    </submittedName>
</protein>
<gene>
    <name evidence="2" type="ORF">EGYM00392_LOCUS17299</name>
</gene>
<feature type="compositionally biased region" description="Basic and acidic residues" evidence="1">
    <location>
        <begin position="11"/>
        <end position="22"/>
    </location>
</feature>
<dbReference type="AlphaFoldDB" id="A0A7S1N9Q9"/>
<feature type="compositionally biased region" description="Basic and acidic residues" evidence="1">
    <location>
        <begin position="38"/>
        <end position="54"/>
    </location>
</feature>
<name>A0A7S1N9Q9_9EUGL</name>
<dbReference type="EMBL" id="HBGA01047158">
    <property type="protein sequence ID" value="CAD9006209.1"/>
    <property type="molecule type" value="Transcribed_RNA"/>
</dbReference>
<proteinExistence type="predicted"/>
<sequence length="125" mass="13657">MGCGSSTFQEQNKEIKEEEQKQKALNSAAPAGDEVEEGTPRPKDKGDKVEKDVTVVDTDDLENKAKEKKPADPTSKVGPSASGSERSIPGSYLTDEEEEAIKDWLKHVDMEQRIPLENGPAESSK</sequence>
<organism evidence="2">
    <name type="scientific">Eutreptiella gymnastica</name>
    <dbReference type="NCBI Taxonomy" id="73025"/>
    <lineage>
        <taxon>Eukaryota</taxon>
        <taxon>Discoba</taxon>
        <taxon>Euglenozoa</taxon>
        <taxon>Euglenida</taxon>
        <taxon>Spirocuta</taxon>
        <taxon>Euglenophyceae</taxon>
        <taxon>Eutreptiales</taxon>
        <taxon>Eutreptiaceae</taxon>
        <taxon>Eutreptiella</taxon>
    </lineage>
</organism>
<accession>A0A7S1N9Q9</accession>
<evidence type="ECO:0000256" key="1">
    <source>
        <dbReference type="SAM" id="MobiDB-lite"/>
    </source>
</evidence>